<accession>A0A401LB04</accession>
<name>A0A401LB04_9FIRM</name>
<reference evidence="1 2" key="1">
    <citation type="submission" date="2018-10" db="EMBL/GenBank/DDBJ databases">
        <title>Draft Genome Sequence of Anaerotignum sp. KCTC 15736.</title>
        <authorList>
            <person name="Choi S.H."/>
            <person name="Kim J.S."/>
            <person name="Kang S.W."/>
            <person name="Lee J.S."/>
            <person name="Park S.H."/>
        </authorList>
    </citation>
    <scope>NUCLEOTIDE SEQUENCE [LARGE SCALE GENOMIC DNA]</scope>
    <source>
        <strain evidence="1 2">KCTC 15736</strain>
    </source>
</reference>
<evidence type="ECO:0000313" key="1">
    <source>
        <dbReference type="EMBL" id="GCB28708.1"/>
    </source>
</evidence>
<dbReference type="InterPro" id="IPR032466">
    <property type="entry name" value="Metal_Hydrolase"/>
</dbReference>
<gene>
    <name evidence="1" type="ORF">KGMB03357_03690</name>
</gene>
<sequence>MIFDGHSDIFSDVRYKREAGETQVLKNHHLDRLRKGGIGGACFVIWADTYNGHAPKDEMEAIVKGIKGEMAETKEFVLIHNVEELKAAEAAGKFAILLGIEGLAGIGEDLSKIDELYDLGARHAMLTWNEENALATGVKGDPNRGVTELGKQAIKKLQEKKMILDVSHINEKSFWDVIDLATGPILASHSNAKALASAARNLTDDQLRAIRDTNGLVGLNAFGDFISDNKAEQDVDHLVNHATYIADKIGVEHLGFGFDFFEFLDSDSMKSYSDQDDSRLKGMKDCSEVPVLIEKLRKAGFTEKDLEMISGGNWTNLIQRVLG</sequence>
<dbReference type="Gene3D" id="3.20.20.140">
    <property type="entry name" value="Metal-dependent hydrolases"/>
    <property type="match status" value="1"/>
</dbReference>
<dbReference type="OrthoDB" id="9804920at2"/>
<comment type="caution">
    <text evidence="1">The sequence shown here is derived from an EMBL/GenBank/DDBJ whole genome shotgun (WGS) entry which is preliminary data.</text>
</comment>
<dbReference type="PANTHER" id="PTHR10443:SF12">
    <property type="entry name" value="DIPEPTIDASE"/>
    <property type="match status" value="1"/>
</dbReference>
<protein>
    <submittedName>
        <fullName evidence="1">Peptidase</fullName>
    </submittedName>
</protein>
<dbReference type="Pfam" id="PF01244">
    <property type="entry name" value="Peptidase_M19"/>
    <property type="match status" value="1"/>
</dbReference>
<dbReference type="RefSeq" id="WP_118582670.1">
    <property type="nucleotide sequence ID" value="NZ_DAVZTY010000013.1"/>
</dbReference>
<dbReference type="EMBL" id="BHVZ01000001">
    <property type="protein sequence ID" value="GCB28708.1"/>
    <property type="molecule type" value="Genomic_DNA"/>
</dbReference>
<keyword evidence="2" id="KW-1185">Reference proteome</keyword>
<dbReference type="PANTHER" id="PTHR10443">
    <property type="entry name" value="MICROSOMAL DIPEPTIDASE"/>
    <property type="match status" value="1"/>
</dbReference>
<proteinExistence type="predicted"/>
<dbReference type="Proteomes" id="UP000287361">
    <property type="component" value="Unassembled WGS sequence"/>
</dbReference>
<dbReference type="AlphaFoldDB" id="A0A401LB04"/>
<dbReference type="GO" id="GO:0006508">
    <property type="term" value="P:proteolysis"/>
    <property type="evidence" value="ECO:0007669"/>
    <property type="project" value="InterPro"/>
</dbReference>
<dbReference type="PROSITE" id="PS51365">
    <property type="entry name" value="RENAL_DIPEPTIDASE_2"/>
    <property type="match status" value="1"/>
</dbReference>
<evidence type="ECO:0000313" key="2">
    <source>
        <dbReference type="Proteomes" id="UP000287361"/>
    </source>
</evidence>
<dbReference type="SUPFAM" id="SSF51556">
    <property type="entry name" value="Metallo-dependent hydrolases"/>
    <property type="match status" value="1"/>
</dbReference>
<dbReference type="GeneID" id="86193366"/>
<organism evidence="1 2">
    <name type="scientific">Anaerotignum faecicola</name>
    <dbReference type="NCBI Taxonomy" id="2358141"/>
    <lineage>
        <taxon>Bacteria</taxon>
        <taxon>Bacillati</taxon>
        <taxon>Bacillota</taxon>
        <taxon>Clostridia</taxon>
        <taxon>Lachnospirales</taxon>
        <taxon>Anaerotignaceae</taxon>
        <taxon>Anaerotignum</taxon>
    </lineage>
</organism>
<dbReference type="GO" id="GO:0070573">
    <property type="term" value="F:metallodipeptidase activity"/>
    <property type="evidence" value="ECO:0007669"/>
    <property type="project" value="InterPro"/>
</dbReference>
<dbReference type="InterPro" id="IPR008257">
    <property type="entry name" value="Pept_M19"/>
</dbReference>